<evidence type="ECO:0000313" key="2">
    <source>
        <dbReference type="EMBL" id="CAE0059572.1"/>
    </source>
</evidence>
<dbReference type="EMBL" id="HBHW01036024">
    <property type="protein sequence ID" value="CAE0059572.1"/>
    <property type="molecule type" value="Transcribed_RNA"/>
</dbReference>
<evidence type="ECO:0000256" key="1">
    <source>
        <dbReference type="SAM" id="SignalP"/>
    </source>
</evidence>
<protein>
    <submittedName>
        <fullName evidence="2">Uncharacterized protein</fullName>
    </submittedName>
</protein>
<sequence>MGGKTFSVCVLLFLAIVVSAQPPPGDKFKSCPYPVITKQRNIVAPSPRLRRSFLGQRVLEDGNFLFGGEFGRRNWTGAVEVYQRFQSGAVAHRQTLIPKDPRTLSYFGLSFDSRGQFLLVGCPFWPTFGPRSGAAYLFRRNPETRMYEQRGKLVPDFLVRSAYFGYSMAVVSSTELIIGSRRMTNPVTNQQLAGALYFWNKVNGKFRVTDVYYGEGGQFSDEIREQSGILLVGAPRLEGRGKAFVFRKGTDGKYREIQSLFPQIPPGVENRVQAHLGEGLAIREDLLWIVMGGETAWSRNGRTGAAYMWRRQPGGTYKFAQPLYPATGAFNAKFGQRIKMVDNAIVTGAWKDTNSGVKEAGRYYFFHKCPDGRFKQRRAQGLGRPHFDDQFGKMVDMTSKYITVGCPHCDANPDSDPEGNQGMLISYDYSITCPGPNGCPSLR</sequence>
<accession>A0A7S3A5N7</accession>
<keyword evidence="1" id="KW-0732">Signal</keyword>
<dbReference type="AlphaFoldDB" id="A0A7S3A5N7"/>
<name>A0A7S3A5N7_9RHOD</name>
<dbReference type="InterPro" id="IPR028994">
    <property type="entry name" value="Integrin_alpha_N"/>
</dbReference>
<dbReference type="Gene3D" id="2.130.10.130">
    <property type="entry name" value="Integrin alpha, N-terminal"/>
    <property type="match status" value="1"/>
</dbReference>
<feature type="chain" id="PRO_5031025795" evidence="1">
    <location>
        <begin position="21"/>
        <end position="443"/>
    </location>
</feature>
<dbReference type="SUPFAM" id="SSF69318">
    <property type="entry name" value="Integrin alpha N-terminal domain"/>
    <property type="match status" value="1"/>
</dbReference>
<feature type="signal peptide" evidence="1">
    <location>
        <begin position="1"/>
        <end position="20"/>
    </location>
</feature>
<dbReference type="PANTHER" id="PTHR36220:SF1">
    <property type="entry name" value="GAMMA TUBULIN COMPLEX COMPONENT C-TERMINAL DOMAIN-CONTAINING PROTEIN"/>
    <property type="match status" value="1"/>
</dbReference>
<dbReference type="PANTHER" id="PTHR36220">
    <property type="entry name" value="UNNAMED PRODUCT"/>
    <property type="match status" value="1"/>
</dbReference>
<organism evidence="2">
    <name type="scientific">Rhodosorus marinus</name>
    <dbReference type="NCBI Taxonomy" id="101924"/>
    <lineage>
        <taxon>Eukaryota</taxon>
        <taxon>Rhodophyta</taxon>
        <taxon>Stylonematophyceae</taxon>
        <taxon>Stylonematales</taxon>
        <taxon>Stylonemataceae</taxon>
        <taxon>Rhodosorus</taxon>
    </lineage>
</organism>
<gene>
    <name evidence="2" type="ORF">RMAR00112_LOCUS27637</name>
</gene>
<reference evidence="2" key="1">
    <citation type="submission" date="2021-01" db="EMBL/GenBank/DDBJ databases">
        <authorList>
            <person name="Corre E."/>
            <person name="Pelletier E."/>
            <person name="Niang G."/>
            <person name="Scheremetjew M."/>
            <person name="Finn R."/>
            <person name="Kale V."/>
            <person name="Holt S."/>
            <person name="Cochrane G."/>
            <person name="Meng A."/>
            <person name="Brown T."/>
            <person name="Cohen L."/>
        </authorList>
    </citation>
    <scope>NUCLEOTIDE SEQUENCE</scope>
    <source>
        <strain evidence="2">CCMP 769</strain>
    </source>
</reference>
<proteinExistence type="predicted"/>